<reference evidence="6" key="1">
    <citation type="journal article" date="2014" name="Front. Microbiol.">
        <title>High frequency of phylogenetically diverse reductive dehalogenase-homologous genes in deep subseafloor sedimentary metagenomes.</title>
        <authorList>
            <person name="Kawai M."/>
            <person name="Futagami T."/>
            <person name="Toyoda A."/>
            <person name="Takaki Y."/>
            <person name="Nishi S."/>
            <person name="Hori S."/>
            <person name="Arai W."/>
            <person name="Tsubouchi T."/>
            <person name="Morono Y."/>
            <person name="Uchiyama I."/>
            <person name="Ito T."/>
            <person name="Fujiyama A."/>
            <person name="Inagaki F."/>
            <person name="Takami H."/>
        </authorList>
    </citation>
    <scope>NUCLEOTIDE SEQUENCE</scope>
    <source>
        <strain evidence="6">Expedition CK06-06</strain>
    </source>
</reference>
<name>X0UTU8_9ZZZZ</name>
<dbReference type="AlphaFoldDB" id="X0UTU8"/>
<evidence type="ECO:0000256" key="3">
    <source>
        <dbReference type="ARBA" id="ARBA00022722"/>
    </source>
</evidence>
<feature type="domain" description="YqgF/RNase H-like" evidence="5">
    <location>
        <begin position="1"/>
        <end position="100"/>
    </location>
</feature>
<dbReference type="Gene3D" id="3.30.420.140">
    <property type="entry name" value="YqgF/RNase H-like domain"/>
    <property type="match status" value="1"/>
</dbReference>
<comment type="caution">
    <text evidence="6">The sequence shown here is derived from an EMBL/GenBank/DDBJ whole genome shotgun (WGS) entry which is preliminary data.</text>
</comment>
<dbReference type="SMART" id="SM00732">
    <property type="entry name" value="YqgFc"/>
    <property type="match status" value="1"/>
</dbReference>
<gene>
    <name evidence="6" type="ORF">S01H1_21060</name>
</gene>
<keyword evidence="4" id="KW-0378">Hydrolase</keyword>
<dbReference type="HAMAP" id="MF_00651">
    <property type="entry name" value="Nuclease_YqgF"/>
    <property type="match status" value="1"/>
</dbReference>
<evidence type="ECO:0000256" key="2">
    <source>
        <dbReference type="ARBA" id="ARBA00022517"/>
    </source>
</evidence>
<dbReference type="InterPro" id="IPR006641">
    <property type="entry name" value="YqgF/RNaseH-like_dom"/>
</dbReference>
<dbReference type="GO" id="GO:0016787">
    <property type="term" value="F:hydrolase activity"/>
    <property type="evidence" value="ECO:0007669"/>
    <property type="project" value="UniProtKB-KW"/>
</dbReference>
<dbReference type="GO" id="GO:0000967">
    <property type="term" value="P:rRNA 5'-end processing"/>
    <property type="evidence" value="ECO:0007669"/>
    <property type="project" value="TreeGrafter"/>
</dbReference>
<dbReference type="InterPro" id="IPR012337">
    <property type="entry name" value="RNaseH-like_sf"/>
</dbReference>
<proteinExistence type="inferred from homology"/>
<keyword evidence="2" id="KW-0690">Ribosome biogenesis</keyword>
<evidence type="ECO:0000259" key="5">
    <source>
        <dbReference type="SMART" id="SM00732"/>
    </source>
</evidence>
<dbReference type="InterPro" id="IPR005227">
    <property type="entry name" value="YqgF"/>
</dbReference>
<keyword evidence="3" id="KW-0540">Nuclease</keyword>
<dbReference type="PANTHER" id="PTHR33317:SF4">
    <property type="entry name" value="POLYNUCLEOTIDYL TRANSFERASE, RIBONUCLEASE H-LIKE SUPERFAMILY PROTEIN"/>
    <property type="match status" value="1"/>
</dbReference>
<evidence type="ECO:0000313" key="6">
    <source>
        <dbReference type="EMBL" id="GAF91875.1"/>
    </source>
</evidence>
<dbReference type="Pfam" id="PF03652">
    <property type="entry name" value="RuvX"/>
    <property type="match status" value="1"/>
</dbReference>
<dbReference type="CDD" id="cd16964">
    <property type="entry name" value="YqgF"/>
    <property type="match status" value="1"/>
</dbReference>
<dbReference type="EMBL" id="BARS01011616">
    <property type="protein sequence ID" value="GAF91875.1"/>
    <property type="molecule type" value="Genomic_DNA"/>
</dbReference>
<protein>
    <recommendedName>
        <fullName evidence="5">YqgF/RNase H-like domain-containing protein</fullName>
    </recommendedName>
</protein>
<dbReference type="GO" id="GO:0005829">
    <property type="term" value="C:cytosol"/>
    <property type="evidence" value="ECO:0007669"/>
    <property type="project" value="TreeGrafter"/>
</dbReference>
<keyword evidence="1" id="KW-0963">Cytoplasm</keyword>
<organism evidence="6">
    <name type="scientific">marine sediment metagenome</name>
    <dbReference type="NCBI Taxonomy" id="412755"/>
    <lineage>
        <taxon>unclassified sequences</taxon>
        <taxon>metagenomes</taxon>
        <taxon>ecological metagenomes</taxon>
    </lineage>
</organism>
<dbReference type="InterPro" id="IPR037027">
    <property type="entry name" value="YqgF/RNaseH-like_dom_sf"/>
</dbReference>
<dbReference type="SUPFAM" id="SSF53098">
    <property type="entry name" value="Ribonuclease H-like"/>
    <property type="match status" value="1"/>
</dbReference>
<dbReference type="GO" id="GO:0004518">
    <property type="term" value="F:nuclease activity"/>
    <property type="evidence" value="ECO:0007669"/>
    <property type="project" value="UniProtKB-KW"/>
</dbReference>
<feature type="non-terminal residue" evidence="6">
    <location>
        <position position="1"/>
    </location>
</feature>
<dbReference type="NCBIfam" id="TIGR00250">
    <property type="entry name" value="RNAse_H_YqgF"/>
    <property type="match status" value="1"/>
</dbReference>
<sequence length="138" mass="15342">VLGIDYGRRRIGLALSDEAGILASPLPTYVRERSEARDITALTSLIDKHGVTAIVVGLPLNMDGSCGEMAREAEEFADRIRQETTLPVEMFDERLTSSEAERVLLEADLPRRRRKELRDSLSAVLILQGHLDRPNSSD</sequence>
<evidence type="ECO:0000256" key="1">
    <source>
        <dbReference type="ARBA" id="ARBA00022490"/>
    </source>
</evidence>
<accession>X0UTU8</accession>
<dbReference type="PANTHER" id="PTHR33317">
    <property type="entry name" value="POLYNUCLEOTIDYL TRANSFERASE, RIBONUCLEASE H-LIKE SUPERFAMILY PROTEIN"/>
    <property type="match status" value="1"/>
</dbReference>
<evidence type="ECO:0000256" key="4">
    <source>
        <dbReference type="ARBA" id="ARBA00022801"/>
    </source>
</evidence>